<dbReference type="RefSeq" id="WP_330958753.1">
    <property type="nucleotide sequence ID" value="NZ_JAZGJQ010000010.1"/>
</dbReference>
<organism evidence="1 2">
    <name type="scientific">Olsenella absiana</name>
    <dbReference type="NCBI Taxonomy" id="3115222"/>
    <lineage>
        <taxon>Bacteria</taxon>
        <taxon>Bacillati</taxon>
        <taxon>Actinomycetota</taxon>
        <taxon>Coriobacteriia</taxon>
        <taxon>Coriobacteriales</taxon>
        <taxon>Atopobiaceae</taxon>
        <taxon>Olsenella</taxon>
    </lineage>
</organism>
<comment type="caution">
    <text evidence="1">The sequence shown here is derived from an EMBL/GenBank/DDBJ whole genome shotgun (WGS) entry which is preliminary data.</text>
</comment>
<gene>
    <name evidence="1" type="ORF">VXJ25_08345</name>
</gene>
<dbReference type="Proteomes" id="UP001332931">
    <property type="component" value="Unassembled WGS sequence"/>
</dbReference>
<dbReference type="Pfam" id="PF04232">
    <property type="entry name" value="SpoVS"/>
    <property type="match status" value="1"/>
</dbReference>
<dbReference type="PANTHER" id="PTHR35331:SF1">
    <property type="entry name" value="STAGE V SPORULATION PROTEIN S"/>
    <property type="match status" value="1"/>
</dbReference>
<keyword evidence="2" id="KW-1185">Reference proteome</keyword>
<protein>
    <submittedName>
        <fullName evidence="1">Stage V sporulation protein S</fullName>
    </submittedName>
</protein>
<proteinExistence type="predicted"/>
<sequence length="104" mass="10554">MDFLKVSSKSSPASVAGAIAGMVKDGVPVNIQCVGAGAVNQAIKAVAIARGFLIPTGVDVSCAPTFSDIEIGGESRTAIRIAVYVHKLVPQASQMLGQDGARTV</sequence>
<dbReference type="Gene3D" id="3.30.110.20">
    <property type="entry name" value="Alba-like domain"/>
    <property type="match status" value="1"/>
</dbReference>
<dbReference type="InterPro" id="IPR036882">
    <property type="entry name" value="Alba-like_dom_sf"/>
</dbReference>
<reference evidence="1 2" key="1">
    <citation type="submission" date="2024-01" db="EMBL/GenBank/DDBJ databases">
        <title>Description of Olsenella sp. nov., isolated from pig feces.</title>
        <authorList>
            <person name="Chang Y.-H."/>
        </authorList>
    </citation>
    <scope>NUCLEOTIDE SEQUENCE [LARGE SCALE GENOMIC DNA]</scope>
    <source>
        <strain evidence="1 2">YH-ols2223</strain>
    </source>
</reference>
<evidence type="ECO:0000313" key="2">
    <source>
        <dbReference type="Proteomes" id="UP001332931"/>
    </source>
</evidence>
<dbReference type="InterPro" id="IPR007347">
    <property type="entry name" value="SpoVS"/>
</dbReference>
<accession>A0ABU7RBU6</accession>
<dbReference type="PANTHER" id="PTHR35331">
    <property type="entry name" value="STAGE V SPORULATION PROTEIN S"/>
    <property type="match status" value="1"/>
</dbReference>
<dbReference type="EMBL" id="JAZGJQ010000010">
    <property type="protein sequence ID" value="MEE6147988.1"/>
    <property type="molecule type" value="Genomic_DNA"/>
</dbReference>
<name>A0ABU7RBU6_9ACTN</name>
<evidence type="ECO:0000313" key="1">
    <source>
        <dbReference type="EMBL" id="MEE6147988.1"/>
    </source>
</evidence>